<dbReference type="EMBL" id="JBHRSB010000004">
    <property type="protein sequence ID" value="MFC3001193.1"/>
    <property type="molecule type" value="Genomic_DNA"/>
</dbReference>
<reference evidence="3" key="1">
    <citation type="journal article" date="2019" name="Int. J. Syst. Evol. Microbiol.">
        <title>The Global Catalogue of Microorganisms (GCM) 10K type strain sequencing project: providing services to taxonomists for standard genome sequencing and annotation.</title>
        <authorList>
            <consortium name="The Broad Institute Genomics Platform"/>
            <consortium name="The Broad Institute Genome Sequencing Center for Infectious Disease"/>
            <person name="Wu L."/>
            <person name="Ma J."/>
        </authorList>
    </citation>
    <scope>NUCLEOTIDE SEQUENCE [LARGE SCALE GENOMIC DNA]</scope>
    <source>
        <strain evidence="3">CGMCC 1.16855</strain>
    </source>
</reference>
<comment type="caution">
    <text evidence="2">The sequence shown here is derived from an EMBL/GenBank/DDBJ whole genome shotgun (WGS) entry which is preliminary data.</text>
</comment>
<dbReference type="RefSeq" id="WP_216837273.1">
    <property type="nucleotide sequence ID" value="NZ_JAFNJS010000004.1"/>
</dbReference>
<evidence type="ECO:0000313" key="3">
    <source>
        <dbReference type="Proteomes" id="UP001595420"/>
    </source>
</evidence>
<organism evidence="2 3">
    <name type="scientific">Falsiroseomonas tokyonensis</name>
    <dbReference type="NCBI Taxonomy" id="430521"/>
    <lineage>
        <taxon>Bacteria</taxon>
        <taxon>Pseudomonadati</taxon>
        <taxon>Pseudomonadota</taxon>
        <taxon>Alphaproteobacteria</taxon>
        <taxon>Acetobacterales</taxon>
        <taxon>Roseomonadaceae</taxon>
        <taxon>Falsiroseomonas</taxon>
    </lineage>
</organism>
<name>A0ABV7BV39_9PROT</name>
<sequence length="99" mass="9851">MAARPDLSAPGHEAPTVALAGAADWDLTQPTGLPPIPGSLSGQMLNLLLAAQAEAAQAGSWSSETEAELAARMTALLEQALGGETPTVASPRPGPPAEG</sequence>
<protein>
    <recommendedName>
        <fullName evidence="4">DUF1844 domain-containing protein</fullName>
    </recommendedName>
</protein>
<dbReference type="Proteomes" id="UP001595420">
    <property type="component" value="Unassembled WGS sequence"/>
</dbReference>
<accession>A0ABV7BV39</accession>
<evidence type="ECO:0008006" key="4">
    <source>
        <dbReference type="Google" id="ProtNLM"/>
    </source>
</evidence>
<feature type="region of interest" description="Disordered" evidence="1">
    <location>
        <begin position="80"/>
        <end position="99"/>
    </location>
</feature>
<evidence type="ECO:0000313" key="2">
    <source>
        <dbReference type="EMBL" id="MFC3001193.1"/>
    </source>
</evidence>
<proteinExistence type="predicted"/>
<evidence type="ECO:0000256" key="1">
    <source>
        <dbReference type="SAM" id="MobiDB-lite"/>
    </source>
</evidence>
<gene>
    <name evidence="2" type="ORF">ACFOD3_14905</name>
</gene>
<keyword evidence="3" id="KW-1185">Reference proteome</keyword>